<evidence type="ECO:0000256" key="1">
    <source>
        <dbReference type="SAM" id="MobiDB-lite"/>
    </source>
</evidence>
<evidence type="ECO:0000313" key="3">
    <source>
        <dbReference type="Proteomes" id="UP000261166"/>
    </source>
</evidence>
<reference evidence="2 3" key="1">
    <citation type="submission" date="2018-08" db="EMBL/GenBank/DDBJ databases">
        <title>A genome reference for cultivated species of the human gut microbiota.</title>
        <authorList>
            <person name="Zou Y."/>
            <person name="Xue W."/>
            <person name="Luo G."/>
        </authorList>
    </citation>
    <scope>NUCLEOTIDE SEQUENCE [LARGE SCALE GENOMIC DNA]</scope>
    <source>
        <strain evidence="2 3">AF26-4BH</strain>
    </source>
</reference>
<accession>A0A3E3IY02</accession>
<dbReference type="EMBL" id="QVLU01000009">
    <property type="protein sequence ID" value="RGE71741.1"/>
    <property type="molecule type" value="Genomic_DNA"/>
</dbReference>
<gene>
    <name evidence="2" type="ORF">DWY69_11940</name>
</gene>
<protein>
    <submittedName>
        <fullName evidence="2">Uncharacterized protein</fullName>
    </submittedName>
</protein>
<sequence>MNIFCLHPDYKSRTTDAKQSCWNKIRRQREAYHPFSKGFYPRHEIRPDRQGPGKYRTNP</sequence>
<feature type="region of interest" description="Disordered" evidence="1">
    <location>
        <begin position="36"/>
        <end position="59"/>
    </location>
</feature>
<organism evidence="2 3">
    <name type="scientific">Eisenbergiella massiliensis</name>
    <dbReference type="NCBI Taxonomy" id="1720294"/>
    <lineage>
        <taxon>Bacteria</taxon>
        <taxon>Bacillati</taxon>
        <taxon>Bacillota</taxon>
        <taxon>Clostridia</taxon>
        <taxon>Lachnospirales</taxon>
        <taxon>Lachnospiraceae</taxon>
        <taxon>Eisenbergiella</taxon>
    </lineage>
</organism>
<proteinExistence type="predicted"/>
<comment type="caution">
    <text evidence="2">The sequence shown here is derived from an EMBL/GenBank/DDBJ whole genome shotgun (WGS) entry which is preliminary data.</text>
</comment>
<name>A0A3E3IY02_9FIRM</name>
<dbReference type="AlphaFoldDB" id="A0A3E3IY02"/>
<evidence type="ECO:0000313" key="2">
    <source>
        <dbReference type="EMBL" id="RGE71741.1"/>
    </source>
</evidence>
<dbReference type="Proteomes" id="UP000261166">
    <property type="component" value="Unassembled WGS sequence"/>
</dbReference>
<feature type="compositionally biased region" description="Basic and acidic residues" evidence="1">
    <location>
        <begin position="41"/>
        <end position="51"/>
    </location>
</feature>